<dbReference type="Gene3D" id="1.10.10.10">
    <property type="entry name" value="Winged helix-like DNA-binding domain superfamily/Winged helix DNA-binding domain"/>
    <property type="match status" value="1"/>
</dbReference>
<dbReference type="SUPFAM" id="SSF46785">
    <property type="entry name" value="Winged helix' DNA-binding domain"/>
    <property type="match status" value="1"/>
</dbReference>
<evidence type="ECO:0000313" key="1">
    <source>
        <dbReference type="EMBL" id="SIS47008.1"/>
    </source>
</evidence>
<keyword evidence="2" id="KW-1185">Reference proteome</keyword>
<name>A0ABY1KQ03_9FLAO</name>
<dbReference type="InterPro" id="IPR036390">
    <property type="entry name" value="WH_DNA-bd_sf"/>
</dbReference>
<accession>A0ABY1KQ03</accession>
<dbReference type="InterPro" id="IPR036388">
    <property type="entry name" value="WH-like_DNA-bd_sf"/>
</dbReference>
<dbReference type="EMBL" id="FTOB01000002">
    <property type="protein sequence ID" value="SIS47008.1"/>
    <property type="molecule type" value="Genomic_DNA"/>
</dbReference>
<sequence>MGIIRKTQSVEFLLAEFQSTEALSAIELIGRLDSKLNKTTVYRVLDKLEDDGVLHSFLDNSGIRWYAKCKSCTKSKHFDGHPHFQCLSCGKVDCLNINVYLPEIPNRQVTVSQILIQGNCEFCAN</sequence>
<evidence type="ECO:0000313" key="2">
    <source>
        <dbReference type="Proteomes" id="UP000185728"/>
    </source>
</evidence>
<organism evidence="1 2">
    <name type="scientific">Zobellia uliginosa</name>
    <dbReference type="NCBI Taxonomy" id="143224"/>
    <lineage>
        <taxon>Bacteria</taxon>
        <taxon>Pseudomonadati</taxon>
        <taxon>Bacteroidota</taxon>
        <taxon>Flavobacteriia</taxon>
        <taxon>Flavobacteriales</taxon>
        <taxon>Flavobacteriaceae</taxon>
        <taxon>Zobellia</taxon>
    </lineage>
</organism>
<reference evidence="1 2" key="1">
    <citation type="submission" date="2017-01" db="EMBL/GenBank/DDBJ databases">
        <authorList>
            <person name="Varghese N."/>
            <person name="Submissions S."/>
        </authorList>
    </citation>
    <scope>NUCLEOTIDE SEQUENCE [LARGE SCALE GENOMIC DNA]</scope>
    <source>
        <strain evidence="1 2">DSM 2061</strain>
    </source>
</reference>
<dbReference type="Pfam" id="PF01475">
    <property type="entry name" value="FUR"/>
    <property type="match status" value="1"/>
</dbReference>
<dbReference type="InterPro" id="IPR002481">
    <property type="entry name" value="FUR"/>
</dbReference>
<dbReference type="Proteomes" id="UP000185728">
    <property type="component" value="Unassembled WGS sequence"/>
</dbReference>
<gene>
    <name evidence="1" type="ORF">SAMN05421766_10281</name>
</gene>
<dbReference type="RefSeq" id="WP_076453887.1">
    <property type="nucleotide sequence ID" value="NZ_FTOB01000002.1"/>
</dbReference>
<comment type="caution">
    <text evidence="1">The sequence shown here is derived from an EMBL/GenBank/DDBJ whole genome shotgun (WGS) entry which is preliminary data.</text>
</comment>
<proteinExistence type="predicted"/>
<protein>
    <submittedName>
        <fullName evidence="1">Fur family transcriptional regulator, ferric uptake regulator</fullName>
    </submittedName>
</protein>